<comment type="caution">
    <text evidence="1">The sequence shown here is derived from an EMBL/GenBank/DDBJ whole genome shotgun (WGS) entry which is preliminary data.</text>
</comment>
<evidence type="ECO:0000313" key="2">
    <source>
        <dbReference type="Proteomes" id="UP000838756"/>
    </source>
</evidence>
<name>A0A8S4RGU8_9NEOP</name>
<reference evidence="1" key="1">
    <citation type="submission" date="2022-03" db="EMBL/GenBank/DDBJ databases">
        <authorList>
            <person name="Lindestad O."/>
        </authorList>
    </citation>
    <scope>NUCLEOTIDE SEQUENCE</scope>
</reference>
<dbReference type="InterPro" id="IPR036397">
    <property type="entry name" value="RNaseH_sf"/>
</dbReference>
<dbReference type="Proteomes" id="UP000838756">
    <property type="component" value="Unassembled WGS sequence"/>
</dbReference>
<dbReference type="PANTHER" id="PTHR46060:SF1">
    <property type="entry name" value="MARINER MOS1 TRANSPOSASE-LIKE PROTEIN"/>
    <property type="match status" value="1"/>
</dbReference>
<sequence>MMEKLAVKQLRLVNRYMPLLLQDKARPHTAQKTATKLEVLQLECLRYPPYSADLLKLKFISYFKIGKLLVGTNSLPIFFEIRMTSCKGKNSTPMGLSKAFTMPLWEIWLNGSF</sequence>
<dbReference type="InterPro" id="IPR052709">
    <property type="entry name" value="Transposase-MT_Hybrid"/>
</dbReference>
<dbReference type="AlphaFoldDB" id="A0A8S4RGU8"/>
<protein>
    <submittedName>
        <fullName evidence="1">Jg22047 protein</fullName>
    </submittedName>
</protein>
<dbReference type="EMBL" id="CAKXAJ010025192">
    <property type="protein sequence ID" value="CAH2236236.1"/>
    <property type="molecule type" value="Genomic_DNA"/>
</dbReference>
<dbReference type="GO" id="GO:0003676">
    <property type="term" value="F:nucleic acid binding"/>
    <property type="evidence" value="ECO:0007669"/>
    <property type="project" value="InterPro"/>
</dbReference>
<proteinExistence type="predicted"/>
<dbReference type="OrthoDB" id="616263at2759"/>
<keyword evidence="2" id="KW-1185">Reference proteome</keyword>
<dbReference type="Gene3D" id="3.30.420.10">
    <property type="entry name" value="Ribonuclease H-like superfamily/Ribonuclease H"/>
    <property type="match status" value="1"/>
</dbReference>
<gene>
    <name evidence="1" type="primary">jg22047</name>
    <name evidence="1" type="ORF">PAEG_LOCUS13695</name>
</gene>
<organism evidence="1 2">
    <name type="scientific">Pararge aegeria aegeria</name>
    <dbReference type="NCBI Taxonomy" id="348720"/>
    <lineage>
        <taxon>Eukaryota</taxon>
        <taxon>Metazoa</taxon>
        <taxon>Ecdysozoa</taxon>
        <taxon>Arthropoda</taxon>
        <taxon>Hexapoda</taxon>
        <taxon>Insecta</taxon>
        <taxon>Pterygota</taxon>
        <taxon>Neoptera</taxon>
        <taxon>Endopterygota</taxon>
        <taxon>Lepidoptera</taxon>
        <taxon>Glossata</taxon>
        <taxon>Ditrysia</taxon>
        <taxon>Papilionoidea</taxon>
        <taxon>Nymphalidae</taxon>
        <taxon>Satyrinae</taxon>
        <taxon>Satyrini</taxon>
        <taxon>Parargina</taxon>
        <taxon>Pararge</taxon>
    </lineage>
</organism>
<dbReference type="PANTHER" id="PTHR46060">
    <property type="entry name" value="MARINER MOS1 TRANSPOSASE-LIKE PROTEIN"/>
    <property type="match status" value="1"/>
</dbReference>
<accession>A0A8S4RGU8</accession>
<evidence type="ECO:0000313" key="1">
    <source>
        <dbReference type="EMBL" id="CAH2236236.1"/>
    </source>
</evidence>